<feature type="transmembrane region" description="Helical" evidence="2">
    <location>
        <begin position="32"/>
        <end position="53"/>
    </location>
</feature>
<evidence type="ECO:0000313" key="3">
    <source>
        <dbReference type="EMBL" id="KAH8998008.1"/>
    </source>
</evidence>
<evidence type="ECO:0000313" key="4">
    <source>
        <dbReference type="Proteomes" id="UP001201163"/>
    </source>
</evidence>
<dbReference type="Proteomes" id="UP001201163">
    <property type="component" value="Unassembled WGS sequence"/>
</dbReference>
<keyword evidence="2" id="KW-0812">Transmembrane</keyword>
<name>A0AAD4LPC8_9AGAM</name>
<evidence type="ECO:0000256" key="1">
    <source>
        <dbReference type="SAM" id="MobiDB-lite"/>
    </source>
</evidence>
<accession>A0AAD4LPC8</accession>
<proteinExistence type="predicted"/>
<reference evidence="3" key="1">
    <citation type="submission" date="2022-01" db="EMBL/GenBank/DDBJ databases">
        <title>Comparative genomics reveals a dynamic genome evolution in the ectomycorrhizal milk-cap (Lactarius) mushrooms.</title>
        <authorList>
            <consortium name="DOE Joint Genome Institute"/>
            <person name="Lebreton A."/>
            <person name="Tang N."/>
            <person name="Kuo A."/>
            <person name="LaButti K."/>
            <person name="Drula E."/>
            <person name="Barry K."/>
            <person name="Clum A."/>
            <person name="Lipzen A."/>
            <person name="Mousain D."/>
            <person name="Ng V."/>
            <person name="Wang R."/>
            <person name="Wang X."/>
            <person name="Dai Y."/>
            <person name="Henrissat B."/>
            <person name="Grigoriev I.V."/>
            <person name="Guerin-Laguette A."/>
            <person name="Yu F."/>
            <person name="Martin F.M."/>
        </authorList>
    </citation>
    <scope>NUCLEOTIDE SEQUENCE</scope>
    <source>
        <strain evidence="3">QP</strain>
    </source>
</reference>
<dbReference type="EMBL" id="JAKELL010000006">
    <property type="protein sequence ID" value="KAH8998008.1"/>
    <property type="molecule type" value="Genomic_DNA"/>
</dbReference>
<dbReference type="AlphaFoldDB" id="A0AAD4LPC8"/>
<keyword evidence="2" id="KW-1133">Transmembrane helix</keyword>
<keyword evidence="2" id="KW-0472">Membrane</keyword>
<sequence>MWSLLGRVFPDSVSRCFVCPHVLARLMRAVPLFPILFLILGHFLIPTFATPVSPDAAPKQMKRFCRLWACRNGVEPIWMQTLSPNPSPTLAATPSDTVILPTVTPTVLPAVPLNSTSPGDDSVSDTQPTPGSKAGSSLTSVNAGVALSSRGTLFFTVLAGVIATSLMF</sequence>
<comment type="caution">
    <text evidence="3">The sequence shown here is derived from an EMBL/GenBank/DDBJ whole genome shotgun (WGS) entry which is preliminary data.</text>
</comment>
<organism evidence="3 4">
    <name type="scientific">Lactarius akahatsu</name>
    <dbReference type="NCBI Taxonomy" id="416441"/>
    <lineage>
        <taxon>Eukaryota</taxon>
        <taxon>Fungi</taxon>
        <taxon>Dikarya</taxon>
        <taxon>Basidiomycota</taxon>
        <taxon>Agaricomycotina</taxon>
        <taxon>Agaricomycetes</taxon>
        <taxon>Russulales</taxon>
        <taxon>Russulaceae</taxon>
        <taxon>Lactarius</taxon>
    </lineage>
</organism>
<protein>
    <submittedName>
        <fullName evidence="3">Uncharacterized protein</fullName>
    </submittedName>
</protein>
<feature type="compositionally biased region" description="Polar residues" evidence="1">
    <location>
        <begin position="114"/>
        <end position="138"/>
    </location>
</feature>
<keyword evidence="4" id="KW-1185">Reference proteome</keyword>
<evidence type="ECO:0000256" key="2">
    <source>
        <dbReference type="SAM" id="Phobius"/>
    </source>
</evidence>
<feature type="region of interest" description="Disordered" evidence="1">
    <location>
        <begin position="110"/>
        <end position="138"/>
    </location>
</feature>
<gene>
    <name evidence="3" type="ORF">EDB92DRAFT_1316452</name>
</gene>